<keyword evidence="11" id="KW-0175">Coiled coil</keyword>
<dbReference type="SMART" id="SM00249">
    <property type="entry name" value="PHD"/>
    <property type="match status" value="1"/>
</dbReference>
<evidence type="ECO:0000256" key="2">
    <source>
        <dbReference type="ARBA" id="ARBA00010210"/>
    </source>
</evidence>
<keyword evidence="4 9" id="KW-0863">Zinc-finger</keyword>
<dbReference type="GO" id="GO:0005634">
    <property type="term" value="C:nucleus"/>
    <property type="evidence" value="ECO:0007669"/>
    <property type="project" value="UniProtKB-SubCell"/>
</dbReference>
<feature type="binding site" evidence="8">
    <location>
        <position position="366"/>
    </location>
    <ligand>
        <name>Zn(2+)</name>
        <dbReference type="ChEBI" id="CHEBI:29105"/>
        <label>2</label>
    </ligand>
</feature>
<dbReference type="PROSITE" id="PS50016">
    <property type="entry name" value="ZF_PHD_2"/>
    <property type="match status" value="1"/>
</dbReference>
<dbReference type="GO" id="GO:0008270">
    <property type="term" value="F:zinc ion binding"/>
    <property type="evidence" value="ECO:0007669"/>
    <property type="project" value="UniProtKB-KW"/>
</dbReference>
<keyword evidence="3 8" id="KW-0479">Metal-binding</keyword>
<feature type="site" description="Histone H3K4me3 binding" evidence="7">
    <location>
        <position position="345"/>
    </location>
</feature>
<dbReference type="InterPro" id="IPR024610">
    <property type="entry name" value="ING_N_histone-binding"/>
</dbReference>
<evidence type="ECO:0000256" key="3">
    <source>
        <dbReference type="ARBA" id="ARBA00022723"/>
    </source>
</evidence>
<dbReference type="PROSITE" id="PS01359">
    <property type="entry name" value="ZF_PHD_1"/>
    <property type="match status" value="1"/>
</dbReference>
<dbReference type="InterPro" id="IPR001965">
    <property type="entry name" value="Znf_PHD"/>
</dbReference>
<comment type="similarity">
    <text evidence="2 10">Belongs to the ING family.</text>
</comment>
<keyword evidence="15" id="KW-1185">Reference proteome</keyword>
<dbReference type="InterPro" id="IPR019786">
    <property type="entry name" value="Zinc_finger_PHD-type_CS"/>
</dbReference>
<dbReference type="Gene3D" id="6.10.140.1740">
    <property type="match status" value="1"/>
</dbReference>
<dbReference type="AlphaFoldDB" id="A0A507E6L1"/>
<feature type="site" description="Histone H3K4me3 binding" evidence="7">
    <location>
        <position position="337"/>
    </location>
</feature>
<feature type="binding site" evidence="8">
    <location>
        <position position="341"/>
    </location>
    <ligand>
        <name>Zn(2+)</name>
        <dbReference type="ChEBI" id="CHEBI:29105"/>
        <label>2</label>
    </ligand>
</feature>
<keyword evidence="5 8" id="KW-0862">Zinc</keyword>
<dbReference type="STRING" id="109895.A0A507E6L1"/>
<feature type="compositionally biased region" description="Basic residues" evidence="12">
    <location>
        <begin position="209"/>
        <end position="220"/>
    </location>
</feature>
<keyword evidence="6 10" id="KW-0539">Nucleus</keyword>
<dbReference type="EMBL" id="QEAQ01000024">
    <property type="protein sequence ID" value="TPX59522.1"/>
    <property type="molecule type" value="Genomic_DNA"/>
</dbReference>
<feature type="region of interest" description="Disordered" evidence="12">
    <location>
        <begin position="60"/>
        <end position="96"/>
    </location>
</feature>
<dbReference type="CDD" id="cd15505">
    <property type="entry name" value="PHD_ING"/>
    <property type="match status" value="1"/>
</dbReference>
<protein>
    <recommendedName>
        <fullName evidence="10">Chromatin modification-related protein</fullName>
    </recommendedName>
</protein>
<name>A0A507E6L1_9FUNG</name>
<evidence type="ECO:0000256" key="7">
    <source>
        <dbReference type="PIRSR" id="PIRSR628651-50"/>
    </source>
</evidence>
<dbReference type="Pfam" id="PF12998">
    <property type="entry name" value="ING"/>
    <property type="match status" value="2"/>
</dbReference>
<feature type="site" description="Histone H3K4me3 binding" evidence="7">
    <location>
        <position position="322"/>
    </location>
</feature>
<reference evidence="14 15" key="1">
    <citation type="journal article" date="2019" name="Sci. Rep.">
        <title>Comparative genomics of chytrid fungi reveal insights into the obligate biotrophic and pathogenic lifestyle of Synchytrium endobioticum.</title>
        <authorList>
            <person name="van de Vossenberg B.T.L.H."/>
            <person name="Warris S."/>
            <person name="Nguyen H.D.T."/>
            <person name="van Gent-Pelzer M.P.E."/>
            <person name="Joly D.L."/>
            <person name="van de Geest H.C."/>
            <person name="Bonants P.J.M."/>
            <person name="Smith D.S."/>
            <person name="Levesque C.A."/>
            <person name="van der Lee T.A.J."/>
        </authorList>
    </citation>
    <scope>NUCLEOTIDE SEQUENCE [LARGE SCALE GENOMIC DNA]</scope>
    <source>
        <strain evidence="14 15">CBS 809.83</strain>
    </source>
</reference>
<feature type="coiled-coil region" evidence="11">
    <location>
        <begin position="21"/>
        <end position="48"/>
    </location>
</feature>
<feature type="binding site" evidence="8">
    <location>
        <position position="323"/>
    </location>
    <ligand>
        <name>Zn(2+)</name>
        <dbReference type="ChEBI" id="CHEBI:29105"/>
        <label>1</label>
    </ligand>
</feature>
<accession>A0A507E6L1</accession>
<dbReference type="InterPro" id="IPR013083">
    <property type="entry name" value="Znf_RING/FYVE/PHD"/>
</dbReference>
<organism evidence="14 15">
    <name type="scientific">Powellomyces hirtus</name>
    <dbReference type="NCBI Taxonomy" id="109895"/>
    <lineage>
        <taxon>Eukaryota</taxon>
        <taxon>Fungi</taxon>
        <taxon>Fungi incertae sedis</taxon>
        <taxon>Chytridiomycota</taxon>
        <taxon>Chytridiomycota incertae sedis</taxon>
        <taxon>Chytridiomycetes</taxon>
        <taxon>Spizellomycetales</taxon>
        <taxon>Powellomycetaceae</taxon>
        <taxon>Powellomyces</taxon>
    </lineage>
</organism>
<feature type="compositionally biased region" description="Low complexity" evidence="12">
    <location>
        <begin position="68"/>
        <end position="78"/>
    </location>
</feature>
<dbReference type="InterPro" id="IPR028651">
    <property type="entry name" value="ING_fam"/>
</dbReference>
<comment type="domain">
    <text evidence="10">The PHD-type zinc finger mediates the binding to H3K4me3.</text>
</comment>
<keyword evidence="10" id="KW-0156">Chromatin regulator</keyword>
<comment type="subcellular location">
    <subcellularLocation>
        <location evidence="1 10">Nucleus</location>
    </subcellularLocation>
</comment>
<evidence type="ECO:0000256" key="8">
    <source>
        <dbReference type="PIRSR" id="PIRSR628651-51"/>
    </source>
</evidence>
<evidence type="ECO:0000256" key="6">
    <source>
        <dbReference type="ARBA" id="ARBA00023242"/>
    </source>
</evidence>
<dbReference type="PANTHER" id="PTHR10333">
    <property type="entry name" value="INHIBITOR OF GROWTH PROTEIN"/>
    <property type="match status" value="1"/>
</dbReference>
<evidence type="ECO:0000256" key="12">
    <source>
        <dbReference type="SAM" id="MobiDB-lite"/>
    </source>
</evidence>
<dbReference type="InterPro" id="IPR011011">
    <property type="entry name" value="Znf_FYVE_PHD"/>
</dbReference>
<feature type="compositionally biased region" description="Basic and acidic residues" evidence="12">
    <location>
        <begin position="250"/>
        <end position="264"/>
    </location>
</feature>
<evidence type="ECO:0000256" key="10">
    <source>
        <dbReference type="RuleBase" id="RU361213"/>
    </source>
</evidence>
<feature type="domain" description="PHD-type" evidence="13">
    <location>
        <begin position="320"/>
        <end position="369"/>
    </location>
</feature>
<dbReference type="GO" id="GO:0006325">
    <property type="term" value="P:chromatin organization"/>
    <property type="evidence" value="ECO:0007669"/>
    <property type="project" value="UniProtKB-KW"/>
</dbReference>
<comment type="function">
    <text evidence="10">Component of an histone acetyltransferase complex.</text>
</comment>
<feature type="compositionally biased region" description="Basic residues" evidence="12">
    <location>
        <begin position="275"/>
        <end position="289"/>
    </location>
</feature>
<dbReference type="SUPFAM" id="SSF57903">
    <property type="entry name" value="FYVE/PHD zinc finger"/>
    <property type="match status" value="1"/>
</dbReference>
<evidence type="ECO:0000313" key="15">
    <source>
        <dbReference type="Proteomes" id="UP000318582"/>
    </source>
</evidence>
<evidence type="ECO:0000256" key="4">
    <source>
        <dbReference type="ARBA" id="ARBA00022771"/>
    </source>
</evidence>
<feature type="compositionally biased region" description="Basic residues" evidence="12">
    <location>
        <begin position="228"/>
        <end position="240"/>
    </location>
</feature>
<comment type="caution">
    <text evidence="14">The sequence shown here is derived from an EMBL/GenBank/DDBJ whole genome shotgun (WGS) entry which is preliminary data.</text>
</comment>
<feature type="site" description="Histone H3K4me3 binding" evidence="7">
    <location>
        <position position="333"/>
    </location>
</feature>
<feature type="compositionally biased region" description="Low complexity" evidence="12">
    <location>
        <begin position="182"/>
        <end position="196"/>
    </location>
</feature>
<evidence type="ECO:0000256" key="1">
    <source>
        <dbReference type="ARBA" id="ARBA00004123"/>
    </source>
</evidence>
<evidence type="ECO:0000256" key="11">
    <source>
        <dbReference type="SAM" id="Coils"/>
    </source>
</evidence>
<feature type="binding site" evidence="8">
    <location>
        <position position="325"/>
    </location>
    <ligand>
        <name>Zn(2+)</name>
        <dbReference type="ChEBI" id="CHEBI:29105"/>
        <label>1</label>
    </ligand>
</feature>
<comment type="subunit">
    <text evidence="10">Component of an histone acetyltransferase complex. Interacts with H3K4me3 and to a lesser extent with H3K4me2.</text>
</comment>
<evidence type="ECO:0000256" key="9">
    <source>
        <dbReference type="PROSITE-ProRule" id="PRU00146"/>
    </source>
</evidence>
<feature type="binding site" evidence="8">
    <location>
        <position position="336"/>
    </location>
    <ligand>
        <name>Zn(2+)</name>
        <dbReference type="ChEBI" id="CHEBI:29105"/>
        <label>2</label>
    </ligand>
</feature>
<dbReference type="SMART" id="SM01408">
    <property type="entry name" value="ING"/>
    <property type="match status" value="1"/>
</dbReference>
<evidence type="ECO:0000259" key="13">
    <source>
        <dbReference type="PROSITE" id="PS50016"/>
    </source>
</evidence>
<feature type="region of interest" description="Disordered" evidence="12">
    <location>
        <begin position="174"/>
        <end position="313"/>
    </location>
</feature>
<feature type="binding site" evidence="8">
    <location>
        <position position="363"/>
    </location>
    <ligand>
        <name>Zn(2+)</name>
        <dbReference type="ChEBI" id="CHEBI:29105"/>
        <label>2</label>
    </ligand>
</feature>
<dbReference type="InterPro" id="IPR019787">
    <property type="entry name" value="Znf_PHD-finger"/>
</dbReference>
<evidence type="ECO:0000256" key="5">
    <source>
        <dbReference type="ARBA" id="ARBA00022833"/>
    </source>
</evidence>
<proteinExistence type="inferred from homology"/>
<feature type="binding site" evidence="8">
    <location>
        <position position="350"/>
    </location>
    <ligand>
        <name>Zn(2+)</name>
        <dbReference type="ChEBI" id="CHEBI:29105"/>
        <label>1</label>
    </ligand>
</feature>
<sequence length="383" mass="42645">MDYHTVLEDYIEAIENVPSDIQHTLIELRSKDEEYDALRREIEHSQTDFYGKLEDIVRSQLKQQQQASSSSISTTTSSTPPPPPPTASGSNSQNVKGKHYKTITSAAATAEGGAMVLNPNLSALVADFPDQLDMYRRINGDFKRCAEIADDKLRIAERSKELIERYLRRLSDHLDRMNENDPSSTPPSSSLHKSSSTYVPEGRGSRTSHGAHHNHHHSHHYSSSLHTPHAHHHSSLHSHRTSGSSALAGTRRDKDAAYEPEHALRLGNSSASASFKRRPFSQKRVIKRKTFNDMPASSIRSSTPASPRVRAASPDTSDDLLYCLCQQVSFGEMIACDNEDCPHEWFHLGCVGLTGPPEGAWMCPTCRAAPRFDKQMKKKARIA</sequence>
<dbReference type="Gene3D" id="3.30.40.10">
    <property type="entry name" value="Zinc/RING finger domain, C3HC4 (zinc finger)"/>
    <property type="match status" value="1"/>
</dbReference>
<evidence type="ECO:0000313" key="14">
    <source>
        <dbReference type="EMBL" id="TPX59522.1"/>
    </source>
</evidence>
<feature type="binding site" evidence="8">
    <location>
        <position position="347"/>
    </location>
    <ligand>
        <name>Zn(2+)</name>
        <dbReference type="ChEBI" id="CHEBI:29105"/>
        <label>1</label>
    </ligand>
</feature>
<gene>
    <name evidence="14" type="ORF">PhCBS80983_g02391</name>
</gene>
<dbReference type="Proteomes" id="UP000318582">
    <property type="component" value="Unassembled WGS sequence"/>
</dbReference>